<evidence type="ECO:0000313" key="1">
    <source>
        <dbReference type="EMBL" id="XKM41781.1"/>
    </source>
</evidence>
<accession>A0ACD5ERQ3</accession>
<gene>
    <name evidence="1" type="ORF">A4U53_014750</name>
</gene>
<name>A0ACD5ERQ3_9HYPH</name>
<organism evidence="1 2">
    <name type="scientific">Rhizobium ruizarguesonis</name>
    <dbReference type="NCBI Taxonomy" id="2081791"/>
    <lineage>
        <taxon>Bacteria</taxon>
        <taxon>Pseudomonadati</taxon>
        <taxon>Pseudomonadota</taxon>
        <taxon>Alphaproteobacteria</taxon>
        <taxon>Hyphomicrobiales</taxon>
        <taxon>Rhizobiaceae</taxon>
        <taxon>Rhizobium/Agrobacterium group</taxon>
        <taxon>Rhizobium</taxon>
    </lineage>
</organism>
<proteinExistence type="predicted"/>
<evidence type="ECO:0000313" key="2">
    <source>
        <dbReference type="Proteomes" id="UP000078465"/>
    </source>
</evidence>
<dbReference type="EMBL" id="CP171853">
    <property type="protein sequence ID" value="XKM41781.1"/>
    <property type="molecule type" value="Genomic_DNA"/>
</dbReference>
<dbReference type="Proteomes" id="UP000078465">
    <property type="component" value="Chromosome"/>
</dbReference>
<protein>
    <submittedName>
        <fullName evidence="1">Uncharacterized protein</fullName>
    </submittedName>
</protein>
<reference evidence="1" key="1">
    <citation type="submission" date="2024-10" db="EMBL/GenBank/DDBJ databases">
        <title>Strain of Rhizobium-related bacteria isolated fromm roots of Vavilovia formosa.</title>
        <authorList>
            <person name="Kimeklis A."/>
            <person name="Afonin A."/>
        </authorList>
    </citation>
    <scope>NUCLEOTIDE SEQUENCE</scope>
    <source>
        <strain evidence="1">Vaf-46</strain>
    </source>
</reference>
<sequence length="40" mass="4014">MSSSIALGMGGGGWFLGIANPALTMVVPALPIGFVQNIKP</sequence>